<dbReference type="EMBL" id="UGXD01000002">
    <property type="protein sequence ID" value="SUG35134.1"/>
    <property type="molecule type" value="Genomic_DNA"/>
</dbReference>
<evidence type="ECO:0000313" key="3">
    <source>
        <dbReference type="Proteomes" id="UP000254762"/>
    </source>
</evidence>
<name>A0A379T3L3_SALER</name>
<sequence length="127" mass="14578">MILPSIVGSVPVLFLYRKHKTIVKLSYDTILFFTASVLMIKYIIYTYPGLVNKLLLNKNGGEFKDFFDMFLVNRNGYALLIILGMCALSKALTTANDLFEEIYLTILKKRALKAQKKIDEAISKFLW</sequence>
<dbReference type="Proteomes" id="UP000254762">
    <property type="component" value="Unassembled WGS sequence"/>
</dbReference>
<keyword evidence="1" id="KW-0472">Membrane</keyword>
<keyword evidence="1" id="KW-0812">Transmembrane</keyword>
<evidence type="ECO:0000256" key="1">
    <source>
        <dbReference type="SAM" id="Phobius"/>
    </source>
</evidence>
<feature type="transmembrane region" description="Helical" evidence="1">
    <location>
        <begin position="25"/>
        <end position="45"/>
    </location>
</feature>
<gene>
    <name evidence="2" type="ORF">NCTC7304_04683</name>
</gene>
<feature type="transmembrane region" description="Helical" evidence="1">
    <location>
        <begin position="77"/>
        <end position="99"/>
    </location>
</feature>
<dbReference type="AlphaFoldDB" id="A0A379T3L3"/>
<proteinExistence type="predicted"/>
<organism evidence="2 3">
    <name type="scientific">Salmonella enterica subsp. arizonae</name>
    <dbReference type="NCBI Taxonomy" id="59203"/>
    <lineage>
        <taxon>Bacteria</taxon>
        <taxon>Pseudomonadati</taxon>
        <taxon>Pseudomonadota</taxon>
        <taxon>Gammaproteobacteria</taxon>
        <taxon>Enterobacterales</taxon>
        <taxon>Enterobacteriaceae</taxon>
        <taxon>Salmonella</taxon>
    </lineage>
</organism>
<reference evidence="2 3" key="1">
    <citation type="submission" date="2018-06" db="EMBL/GenBank/DDBJ databases">
        <authorList>
            <consortium name="Pathogen Informatics"/>
            <person name="Doyle S."/>
        </authorList>
    </citation>
    <scope>NUCLEOTIDE SEQUENCE [LARGE SCALE GENOMIC DNA]</scope>
    <source>
        <strain evidence="2 3">NCTC7304</strain>
    </source>
</reference>
<keyword evidence="1" id="KW-1133">Transmembrane helix</keyword>
<evidence type="ECO:0000313" key="2">
    <source>
        <dbReference type="EMBL" id="SUG35134.1"/>
    </source>
</evidence>
<accession>A0A379T3L3</accession>
<protein>
    <submittedName>
        <fullName evidence="2">Uncharacterized protein</fullName>
    </submittedName>
</protein>